<dbReference type="GO" id="GO:0005524">
    <property type="term" value="F:ATP binding"/>
    <property type="evidence" value="ECO:0007669"/>
    <property type="project" value="UniProtKB-KW"/>
</dbReference>
<comment type="caution">
    <text evidence="11">The sequence shown here is derived from an EMBL/GenBank/DDBJ whole genome shotgun (WGS) entry which is preliminary data.</text>
</comment>
<dbReference type="SUPFAM" id="SSF53335">
    <property type="entry name" value="S-adenosyl-L-methionine-dependent methyltransferases"/>
    <property type="match status" value="1"/>
</dbReference>
<dbReference type="PANTHER" id="PTHR33841:SF1">
    <property type="entry name" value="DNA METHYLTRANSFERASE A"/>
    <property type="match status" value="1"/>
</dbReference>
<feature type="domain" description="Restriction endonuclease type I HsdR N-terminal" evidence="8">
    <location>
        <begin position="26"/>
        <end position="136"/>
    </location>
</feature>
<sequence length="1006" mass="116417">MDVPEKILELVDIFDRNRDAYLSGHYKEAEIRSEFINPFFTALGWDVNNEKGYAPQYRDVIHEAVVKVGGVTKAPDYSFRIGGTKKFFLEAKKPSVDIKEDIAPAFQLRRYAWSAKMPLSILTDFEEFAVYDCRVKPVKTDKASNARVCYFTYKEYEKKWGVISDVFSKEAVLKGNYDRFFEDKKSPKEEVDSEFLKEIESWRDLLARNIAIRNPSLTTRDLNFAVQKTIDRIIFLRVCEDRGIDDQGRLMSLLNGENIYRRLIQIYHQADDRFNSGLFHFSRERDRPGDPDTLTLSLDIDDRVLKDIIKDLYYPESPYVFSFIPIDILGQVYEQFLGKVIRLTPSHRAVVEEKPEVKKAGGVYYTPTYIVDYIVDNTVGKLLEGSAPNRVSKMRILDPACGSGSFLIGAYQKLLDWHRNFYEADGVEKHKKELYQGAGGEWKLTTAEKKRILLNNIYGVDIDNQAVEVTKLSLLLKVLEGESEETINTQLKMFKERALPDLGDNIKCGNSLLSRKHLYEFDLFEEEETNPFDWDNEKFGFGTIIKNNGFDCIIGNPPYLKTQILQEFQPKTTELLKRSYISASGGNVDIYIIFIEKALELLSNNGLMGFICPHKFFNSNYGQNLRRIISENRNIYKILNFGINQIFENATNYTCLLFLTKKAQIHFDYYKFDEEIDNLENEVNKGISYLNISSSELSENNWVFLDPKLELLIEKVRRNKQTLEEITSNIFQGPKSGADPVFILEISEKGEKTIRCFSNSVGEEIEIEKGILKPYVKGKKIKRYKVEKTNELIIFPYNEKGILFTEKELLDNYPLAYSYLSRKQNKEILNSREKGRFKKIWWSYSRPQNMLLLDRNKILTPFNAFNSSFFYDTKGGFIFSAGVSGAYGILLNSEVNINYEYLLGILNSSLLEIYLKSISTALRGGFYSFENKYIKQLPIYLPEKSDEDKNKICKEIENNVRKIIELKKDDTKHADVDFLEDKIDSLVYELYGLTDEEIAIVEGEGK</sequence>
<protein>
    <recommendedName>
        <fullName evidence="1">site-specific DNA-methyltransferase (adenine-specific)</fullName>
        <ecNumber evidence="1">2.1.1.72</ecNumber>
    </recommendedName>
</protein>
<evidence type="ECO:0000256" key="1">
    <source>
        <dbReference type="ARBA" id="ARBA00011900"/>
    </source>
</evidence>
<gene>
    <name evidence="11" type="ORF">JW984_02320</name>
</gene>
<reference evidence="11" key="1">
    <citation type="journal article" date="2021" name="Environ. Microbiol.">
        <title>Genomic characterization of three novel Desulfobacterota classes expand the metabolic and phylogenetic diversity of the phylum.</title>
        <authorList>
            <person name="Murphy C.L."/>
            <person name="Biggerstaff J."/>
            <person name="Eichhorn A."/>
            <person name="Ewing E."/>
            <person name="Shahan R."/>
            <person name="Soriano D."/>
            <person name="Stewart S."/>
            <person name="VanMol K."/>
            <person name="Walker R."/>
            <person name="Walters P."/>
            <person name="Elshahed M.S."/>
            <person name="Youssef N.H."/>
        </authorList>
    </citation>
    <scope>NUCLEOTIDE SEQUENCE</scope>
    <source>
        <strain evidence="11">Zod_Metabat.24</strain>
    </source>
</reference>
<dbReference type="EMBL" id="JAFGIX010000010">
    <property type="protein sequence ID" value="MBN1572011.1"/>
    <property type="molecule type" value="Genomic_DNA"/>
</dbReference>
<dbReference type="AlphaFoldDB" id="A0A9D8PJB0"/>
<comment type="catalytic activity">
    <reaction evidence="7">
        <text>a 2'-deoxyadenosine in DNA + S-adenosyl-L-methionine = an N(6)-methyl-2'-deoxyadenosine in DNA + S-adenosyl-L-homocysteine + H(+)</text>
        <dbReference type="Rhea" id="RHEA:15197"/>
        <dbReference type="Rhea" id="RHEA-COMP:12418"/>
        <dbReference type="Rhea" id="RHEA-COMP:12419"/>
        <dbReference type="ChEBI" id="CHEBI:15378"/>
        <dbReference type="ChEBI" id="CHEBI:57856"/>
        <dbReference type="ChEBI" id="CHEBI:59789"/>
        <dbReference type="ChEBI" id="CHEBI:90615"/>
        <dbReference type="ChEBI" id="CHEBI:90616"/>
        <dbReference type="EC" id="2.1.1.72"/>
    </reaction>
</comment>
<dbReference type="Pfam" id="PF04313">
    <property type="entry name" value="HSDR_N"/>
    <property type="match status" value="1"/>
</dbReference>
<dbReference type="Gene3D" id="3.40.50.150">
    <property type="entry name" value="Vaccinia Virus protein VP39"/>
    <property type="match status" value="1"/>
</dbReference>
<dbReference type="InterPro" id="IPR029063">
    <property type="entry name" value="SAM-dependent_MTases_sf"/>
</dbReference>
<organism evidence="11 12">
    <name type="scientific">Candidatus Zymogenus saltonus</name>
    <dbReference type="NCBI Taxonomy" id="2844893"/>
    <lineage>
        <taxon>Bacteria</taxon>
        <taxon>Deltaproteobacteria</taxon>
        <taxon>Candidatus Zymogenia</taxon>
        <taxon>Candidatus Zymogeniales</taxon>
        <taxon>Candidatus Zymogenaceae</taxon>
        <taxon>Candidatus Zymogenus</taxon>
    </lineage>
</organism>
<evidence type="ECO:0000259" key="8">
    <source>
        <dbReference type="Pfam" id="PF04313"/>
    </source>
</evidence>
<dbReference type="PANTHER" id="PTHR33841">
    <property type="entry name" value="DNA METHYLTRANSFERASE YEEA-RELATED"/>
    <property type="match status" value="1"/>
</dbReference>
<keyword evidence="2 11" id="KW-0489">Methyltransferase</keyword>
<dbReference type="Pfam" id="PF12950">
    <property type="entry name" value="TaqI_C"/>
    <property type="match status" value="1"/>
</dbReference>
<evidence type="ECO:0000256" key="7">
    <source>
        <dbReference type="ARBA" id="ARBA00047942"/>
    </source>
</evidence>
<evidence type="ECO:0000259" key="9">
    <source>
        <dbReference type="Pfam" id="PF07669"/>
    </source>
</evidence>
<dbReference type="GO" id="GO:0009307">
    <property type="term" value="P:DNA restriction-modification system"/>
    <property type="evidence" value="ECO:0007669"/>
    <property type="project" value="UniProtKB-KW"/>
</dbReference>
<dbReference type="GO" id="GO:0009035">
    <property type="term" value="F:type I site-specific deoxyribonuclease activity"/>
    <property type="evidence" value="ECO:0007669"/>
    <property type="project" value="UniProtKB-EC"/>
</dbReference>
<dbReference type="Pfam" id="PF07669">
    <property type="entry name" value="Eco57I"/>
    <property type="match status" value="1"/>
</dbReference>
<dbReference type="InterPro" id="IPR007409">
    <property type="entry name" value="Restrct_endonuc_type1_HsdR_N"/>
</dbReference>
<dbReference type="InterPro" id="IPR011639">
    <property type="entry name" value="MethylTrfase_TaqI-like_dom"/>
</dbReference>
<name>A0A9D8PJB0_9DELT</name>
<keyword evidence="4" id="KW-0949">S-adenosyl-L-methionine</keyword>
<evidence type="ECO:0000313" key="12">
    <source>
        <dbReference type="Proteomes" id="UP000809273"/>
    </source>
</evidence>
<evidence type="ECO:0000256" key="2">
    <source>
        <dbReference type="ARBA" id="ARBA00022603"/>
    </source>
</evidence>
<keyword evidence="3" id="KW-0808">Transferase</keyword>
<dbReference type="EC" id="2.1.1.72" evidence="1"/>
<evidence type="ECO:0000259" key="10">
    <source>
        <dbReference type="Pfam" id="PF12950"/>
    </source>
</evidence>
<dbReference type="GO" id="GO:0009007">
    <property type="term" value="F:site-specific DNA-methyltransferase (adenine-specific) activity"/>
    <property type="evidence" value="ECO:0007669"/>
    <property type="project" value="UniProtKB-EC"/>
</dbReference>
<dbReference type="GO" id="GO:0003677">
    <property type="term" value="F:DNA binding"/>
    <property type="evidence" value="ECO:0007669"/>
    <property type="project" value="UniProtKB-KW"/>
</dbReference>
<feature type="domain" description="TaqI-like C-terminal specificity" evidence="10">
    <location>
        <begin position="773"/>
        <end position="939"/>
    </location>
</feature>
<accession>A0A9D8PJB0</accession>
<feature type="domain" description="Type II methyltransferase M.TaqI-like" evidence="9">
    <location>
        <begin position="455"/>
        <end position="647"/>
    </location>
</feature>
<dbReference type="GO" id="GO:0032259">
    <property type="term" value="P:methylation"/>
    <property type="evidence" value="ECO:0007669"/>
    <property type="project" value="UniProtKB-KW"/>
</dbReference>
<keyword evidence="5" id="KW-0680">Restriction system</keyword>
<evidence type="ECO:0000313" key="11">
    <source>
        <dbReference type="EMBL" id="MBN1572011.1"/>
    </source>
</evidence>
<evidence type="ECO:0000256" key="5">
    <source>
        <dbReference type="ARBA" id="ARBA00022747"/>
    </source>
</evidence>
<proteinExistence type="predicted"/>
<keyword evidence="6" id="KW-0238">DNA-binding</keyword>
<dbReference type="Proteomes" id="UP000809273">
    <property type="component" value="Unassembled WGS sequence"/>
</dbReference>
<evidence type="ECO:0000256" key="4">
    <source>
        <dbReference type="ARBA" id="ARBA00022691"/>
    </source>
</evidence>
<evidence type="ECO:0000256" key="6">
    <source>
        <dbReference type="ARBA" id="ARBA00023125"/>
    </source>
</evidence>
<evidence type="ECO:0000256" key="3">
    <source>
        <dbReference type="ARBA" id="ARBA00022679"/>
    </source>
</evidence>
<dbReference type="InterPro" id="IPR002052">
    <property type="entry name" value="DNA_methylase_N6_adenine_CS"/>
</dbReference>
<dbReference type="InterPro" id="IPR050953">
    <property type="entry name" value="N4_N6_ade-DNA_methylase"/>
</dbReference>
<reference evidence="11" key="2">
    <citation type="submission" date="2021-01" db="EMBL/GenBank/DDBJ databases">
        <authorList>
            <person name="Hahn C.R."/>
            <person name="Youssef N.H."/>
            <person name="Elshahed M."/>
        </authorList>
    </citation>
    <scope>NUCLEOTIDE SEQUENCE</scope>
    <source>
        <strain evidence="11">Zod_Metabat.24</strain>
    </source>
</reference>
<dbReference type="PRINTS" id="PR00507">
    <property type="entry name" value="N12N6MTFRASE"/>
</dbReference>
<dbReference type="PROSITE" id="PS00092">
    <property type="entry name" value="N6_MTASE"/>
    <property type="match status" value="1"/>
</dbReference>
<dbReference type="InterPro" id="IPR025931">
    <property type="entry name" value="TaqI_C"/>
</dbReference>